<dbReference type="SUPFAM" id="SSF54427">
    <property type="entry name" value="NTF2-like"/>
    <property type="match status" value="1"/>
</dbReference>
<reference evidence="2 3" key="1">
    <citation type="submission" date="2019-05" db="EMBL/GenBank/DDBJ databases">
        <title>Draft Genome Sequences of Six Type Strains of the Genus Massilia.</title>
        <authorList>
            <person name="Miess H."/>
            <person name="Frediansyhah A."/>
            <person name="Gross H."/>
        </authorList>
    </citation>
    <scope>NUCLEOTIDE SEQUENCE [LARGE SCALE GENOMIC DNA]</scope>
    <source>
        <strain evidence="2 3">DSMZ 26121</strain>
    </source>
</reference>
<dbReference type="Gene3D" id="3.10.450.50">
    <property type="match status" value="1"/>
</dbReference>
<dbReference type="InterPro" id="IPR032710">
    <property type="entry name" value="NTF2-like_dom_sf"/>
</dbReference>
<dbReference type="EMBL" id="CP040017">
    <property type="protein sequence ID" value="QCP10808.1"/>
    <property type="molecule type" value="Genomic_DNA"/>
</dbReference>
<sequence length="139" mass="15208">MEHAINLPAVHAEVAAAFARYELALTGNDLATLDDLFWHSEHTIRYGAAENLHGHAAIQAFRKGRPAAGLARSLRHTVITTYGHDFATANTEFSREGSATVGRQSHTWLRTEQGWRIVAAHVSVIEAPQARQAEAHHAA</sequence>
<evidence type="ECO:0000313" key="2">
    <source>
        <dbReference type="EMBL" id="QCP10808.1"/>
    </source>
</evidence>
<accession>A0A4P8HQI5</accession>
<dbReference type="Pfam" id="PF11533">
    <property type="entry name" value="AtzH-like"/>
    <property type="match status" value="1"/>
</dbReference>
<dbReference type="Proteomes" id="UP000584325">
    <property type="component" value="Unassembled WGS sequence"/>
</dbReference>
<dbReference type="InterPro" id="IPR024507">
    <property type="entry name" value="AtzH-like"/>
</dbReference>
<keyword evidence="3" id="KW-1185">Reference proteome</keyword>
<name>A0A4P8HQI5_9BURK</name>
<gene>
    <name evidence="2" type="primary">hpxZ</name>
    <name evidence="2" type="ORF">FCL38_10460</name>
    <name evidence="1" type="ORF">FHS02_003518</name>
</gene>
<dbReference type="RefSeq" id="WP_137313687.1">
    <property type="nucleotide sequence ID" value="NZ_CP040017.1"/>
</dbReference>
<dbReference type="OrthoDB" id="9791198at2"/>
<reference evidence="1 4" key="2">
    <citation type="submission" date="2020-08" db="EMBL/GenBank/DDBJ databases">
        <title>Genomic Encyclopedia of Type Strains, Phase III (KMG-III): the genomes of soil and plant-associated and newly described type strains.</title>
        <authorList>
            <person name="Whitman W."/>
        </authorList>
    </citation>
    <scope>NUCLEOTIDE SEQUENCE [LARGE SCALE GENOMIC DNA]</scope>
    <source>
        <strain evidence="1 4">CECT 7753</strain>
    </source>
</reference>
<evidence type="ECO:0000313" key="3">
    <source>
        <dbReference type="Proteomes" id="UP000298763"/>
    </source>
</evidence>
<proteinExistence type="predicted"/>
<evidence type="ECO:0000313" key="1">
    <source>
        <dbReference type="EMBL" id="MBB3222695.1"/>
    </source>
</evidence>
<evidence type="ECO:0000313" key="4">
    <source>
        <dbReference type="Proteomes" id="UP000584325"/>
    </source>
</evidence>
<dbReference type="EMBL" id="JACHXS010000006">
    <property type="protein sequence ID" value="MBB3222695.1"/>
    <property type="molecule type" value="Genomic_DNA"/>
</dbReference>
<organism evidence="1 4">
    <name type="scientific">Pseudoduganella umbonata</name>
    <dbReference type="NCBI Taxonomy" id="864828"/>
    <lineage>
        <taxon>Bacteria</taxon>
        <taxon>Pseudomonadati</taxon>
        <taxon>Pseudomonadota</taxon>
        <taxon>Betaproteobacteria</taxon>
        <taxon>Burkholderiales</taxon>
        <taxon>Oxalobacteraceae</taxon>
        <taxon>Telluria group</taxon>
        <taxon>Pseudoduganella</taxon>
    </lineage>
</organism>
<dbReference type="Proteomes" id="UP000298763">
    <property type="component" value="Chromosome"/>
</dbReference>
<protein>
    <submittedName>
        <fullName evidence="2">Oxalurate catabolism protein HpxZ</fullName>
    </submittedName>
</protein>
<dbReference type="NCBIfam" id="NF033625">
    <property type="entry name" value="HpxZ"/>
    <property type="match status" value="1"/>
</dbReference>
<dbReference type="AlphaFoldDB" id="A0A4P8HQI5"/>